<dbReference type="STRING" id="1428644.BIV57_20150"/>
<dbReference type="OrthoDB" id="2273115at2"/>
<evidence type="ECO:0000313" key="3">
    <source>
        <dbReference type="Proteomes" id="UP000243342"/>
    </source>
</evidence>
<reference evidence="2 3" key="1">
    <citation type="submission" date="2016-10" db="EMBL/GenBank/DDBJ databases">
        <title>Genome sequence of Streptomyces gilvigriseus MUSC 26.</title>
        <authorList>
            <person name="Lee L.-H."/>
            <person name="Ser H.-L."/>
        </authorList>
    </citation>
    <scope>NUCLEOTIDE SEQUENCE [LARGE SCALE GENOMIC DNA]</scope>
    <source>
        <strain evidence="2 3">MUSC 26</strain>
    </source>
</reference>
<dbReference type="Gene3D" id="3.60.15.10">
    <property type="entry name" value="Ribonuclease Z/Hydroxyacylglutathione hydrolase-like"/>
    <property type="match status" value="1"/>
</dbReference>
<sequence length="232" mass="24595">MDAITGWSRAYRFGDVDVTAGLVAGRDGVLAVDPGPTPADGRRLAELAEAEFGLPVRWAVLTHAHWDHVYGAAGLPPDAVLLGRLGIGAELERRRADDLADAIRHGLPEEVARDAANRLRRPDREVGDTPESLQLDLGGRWVELVHPGPAHTAHDLAVVVHGTPRVVFCGDLVEESGPPQAGEDADPAAWPAALDVLLAAGGPDARYVPGHGAPVDAAFVRHQRAQLAEQRP</sequence>
<name>A0A1J7BAS9_9ACTN</name>
<dbReference type="InterPro" id="IPR036866">
    <property type="entry name" value="RibonucZ/Hydroxyglut_hydro"/>
</dbReference>
<evidence type="ECO:0000313" key="2">
    <source>
        <dbReference type="EMBL" id="OIV35717.1"/>
    </source>
</evidence>
<accession>A0A1J7BAS9</accession>
<dbReference type="RefSeq" id="WP_071658332.1">
    <property type="nucleotide sequence ID" value="NZ_MLCF01000133.1"/>
</dbReference>
<proteinExistence type="predicted"/>
<dbReference type="PANTHER" id="PTHR42951:SF4">
    <property type="entry name" value="ACYL-COENZYME A THIOESTERASE MBLAC2"/>
    <property type="match status" value="1"/>
</dbReference>
<dbReference type="InterPro" id="IPR050855">
    <property type="entry name" value="NDM-1-like"/>
</dbReference>
<dbReference type="SUPFAM" id="SSF56281">
    <property type="entry name" value="Metallo-hydrolase/oxidoreductase"/>
    <property type="match status" value="1"/>
</dbReference>
<evidence type="ECO:0000259" key="1">
    <source>
        <dbReference type="SMART" id="SM00849"/>
    </source>
</evidence>
<dbReference type="Pfam" id="PF00753">
    <property type="entry name" value="Lactamase_B"/>
    <property type="match status" value="1"/>
</dbReference>
<feature type="domain" description="Metallo-beta-lactamase" evidence="1">
    <location>
        <begin position="17"/>
        <end position="211"/>
    </location>
</feature>
<dbReference type="EMBL" id="MLCF01000133">
    <property type="protein sequence ID" value="OIV35717.1"/>
    <property type="molecule type" value="Genomic_DNA"/>
</dbReference>
<gene>
    <name evidence="2" type="ORF">BIV57_20150</name>
</gene>
<protein>
    <recommendedName>
        <fullName evidence="1">Metallo-beta-lactamase domain-containing protein</fullName>
    </recommendedName>
</protein>
<dbReference type="PANTHER" id="PTHR42951">
    <property type="entry name" value="METALLO-BETA-LACTAMASE DOMAIN-CONTAINING"/>
    <property type="match status" value="1"/>
</dbReference>
<comment type="caution">
    <text evidence="2">The sequence shown here is derived from an EMBL/GenBank/DDBJ whole genome shotgun (WGS) entry which is preliminary data.</text>
</comment>
<dbReference type="AlphaFoldDB" id="A0A1J7BAS9"/>
<dbReference type="SMART" id="SM00849">
    <property type="entry name" value="Lactamase_B"/>
    <property type="match status" value="1"/>
</dbReference>
<keyword evidence="3" id="KW-1185">Reference proteome</keyword>
<dbReference type="InterPro" id="IPR001279">
    <property type="entry name" value="Metallo-B-lactamas"/>
</dbReference>
<dbReference type="Proteomes" id="UP000243342">
    <property type="component" value="Unassembled WGS sequence"/>
</dbReference>
<organism evidence="2 3">
    <name type="scientific">Mangrovactinospora gilvigrisea</name>
    <dbReference type="NCBI Taxonomy" id="1428644"/>
    <lineage>
        <taxon>Bacteria</taxon>
        <taxon>Bacillati</taxon>
        <taxon>Actinomycetota</taxon>
        <taxon>Actinomycetes</taxon>
        <taxon>Kitasatosporales</taxon>
        <taxon>Streptomycetaceae</taxon>
        <taxon>Mangrovactinospora</taxon>
    </lineage>
</organism>